<dbReference type="WBParaSite" id="sdigi.contig62.g3331.t1">
    <property type="protein sequence ID" value="sdigi.contig62.g3331.t1"/>
    <property type="gene ID" value="sdigi.contig62.g3331"/>
</dbReference>
<evidence type="ECO:0000313" key="1">
    <source>
        <dbReference type="Proteomes" id="UP000887581"/>
    </source>
</evidence>
<dbReference type="AlphaFoldDB" id="A0A915Q5N2"/>
<sequence>MAIEFSENEFEDEMEPENTEVLQYETFLLYARSENPPDREIAIRNLSRLLGIMSIEKKQRQIEVIFSLIENVFAKERDSKLCALLVEQVPLLYIEFMALEYLLKKVHKVFPLLLANSLEHTADDVSDQIELAVCIVLFRCKSSSSKKHQQHQHKNSLAERDESIGIDFVAEELALHQPLFSKMLEGPRRR</sequence>
<organism evidence="1 2">
    <name type="scientific">Setaria digitata</name>
    <dbReference type="NCBI Taxonomy" id="48799"/>
    <lineage>
        <taxon>Eukaryota</taxon>
        <taxon>Metazoa</taxon>
        <taxon>Ecdysozoa</taxon>
        <taxon>Nematoda</taxon>
        <taxon>Chromadorea</taxon>
        <taxon>Rhabditida</taxon>
        <taxon>Spirurina</taxon>
        <taxon>Spiruromorpha</taxon>
        <taxon>Filarioidea</taxon>
        <taxon>Setariidae</taxon>
        <taxon>Setaria</taxon>
    </lineage>
</organism>
<keyword evidence="1" id="KW-1185">Reference proteome</keyword>
<accession>A0A915Q5N2</accession>
<dbReference type="Proteomes" id="UP000887581">
    <property type="component" value="Unplaced"/>
</dbReference>
<reference evidence="2" key="1">
    <citation type="submission" date="2022-11" db="UniProtKB">
        <authorList>
            <consortium name="WormBaseParasite"/>
        </authorList>
    </citation>
    <scope>IDENTIFICATION</scope>
</reference>
<evidence type="ECO:0000313" key="2">
    <source>
        <dbReference type="WBParaSite" id="sdigi.contig62.g3331.t1"/>
    </source>
</evidence>
<name>A0A915Q5N2_9BILA</name>
<proteinExistence type="predicted"/>
<protein>
    <submittedName>
        <fullName evidence="2">Uncharacterized protein</fullName>
    </submittedName>
</protein>